<reference evidence="1" key="2">
    <citation type="journal article" date="2015" name="Fish Shellfish Immunol.">
        <title>Early steps in the European eel (Anguilla anguilla)-Vibrio vulnificus interaction in the gills: Role of the RtxA13 toxin.</title>
        <authorList>
            <person name="Callol A."/>
            <person name="Pajuelo D."/>
            <person name="Ebbesson L."/>
            <person name="Teles M."/>
            <person name="MacKenzie S."/>
            <person name="Amaro C."/>
        </authorList>
    </citation>
    <scope>NUCLEOTIDE SEQUENCE</scope>
</reference>
<proteinExistence type="predicted"/>
<evidence type="ECO:0000313" key="1">
    <source>
        <dbReference type="EMBL" id="JAI04409.1"/>
    </source>
</evidence>
<dbReference type="EMBL" id="GBXM01004169">
    <property type="protein sequence ID" value="JAI04409.1"/>
    <property type="molecule type" value="Transcribed_RNA"/>
</dbReference>
<organism evidence="1">
    <name type="scientific">Anguilla anguilla</name>
    <name type="common">European freshwater eel</name>
    <name type="synonym">Muraena anguilla</name>
    <dbReference type="NCBI Taxonomy" id="7936"/>
    <lineage>
        <taxon>Eukaryota</taxon>
        <taxon>Metazoa</taxon>
        <taxon>Chordata</taxon>
        <taxon>Craniata</taxon>
        <taxon>Vertebrata</taxon>
        <taxon>Euteleostomi</taxon>
        <taxon>Actinopterygii</taxon>
        <taxon>Neopterygii</taxon>
        <taxon>Teleostei</taxon>
        <taxon>Anguilliformes</taxon>
        <taxon>Anguillidae</taxon>
        <taxon>Anguilla</taxon>
    </lineage>
</organism>
<reference evidence="1" key="1">
    <citation type="submission" date="2014-11" db="EMBL/GenBank/DDBJ databases">
        <authorList>
            <person name="Amaro Gonzalez C."/>
        </authorList>
    </citation>
    <scope>NUCLEOTIDE SEQUENCE</scope>
</reference>
<protein>
    <submittedName>
        <fullName evidence="1">Uncharacterized protein</fullName>
    </submittedName>
</protein>
<name>A0A0E9XRV2_ANGAN</name>
<dbReference type="AlphaFoldDB" id="A0A0E9XRV2"/>
<accession>A0A0E9XRV2</accession>
<sequence>MYAHAKWRIFRNLTDKGSIFHSVLSFSQNSTGCPLRNMPLTAHGFQLQWFVHIITSLIDCTFSTLYTYHETCELSHNHQNIASFLFLCTTFKEE</sequence>